<feature type="compositionally biased region" description="Polar residues" evidence="3">
    <location>
        <begin position="284"/>
        <end position="314"/>
    </location>
</feature>
<feature type="compositionally biased region" description="Polar residues" evidence="3">
    <location>
        <begin position="452"/>
        <end position="461"/>
    </location>
</feature>
<dbReference type="AlphaFoldDB" id="A0A183SZ12"/>
<dbReference type="InterPro" id="IPR016135">
    <property type="entry name" value="UBQ-conjugating_enzyme/RWD"/>
</dbReference>
<dbReference type="Gene3D" id="3.10.110.10">
    <property type="entry name" value="Ubiquitin Conjugating Enzyme"/>
    <property type="match status" value="1"/>
</dbReference>
<feature type="region of interest" description="Disordered" evidence="3">
    <location>
        <begin position="569"/>
        <end position="596"/>
    </location>
</feature>
<dbReference type="GO" id="GO:0061631">
    <property type="term" value="F:ubiquitin conjugating enzyme activity"/>
    <property type="evidence" value="ECO:0007669"/>
    <property type="project" value="TreeGrafter"/>
</dbReference>
<dbReference type="OrthoDB" id="6253146at2759"/>
<dbReference type="STRING" id="70667.A0A183SZ12"/>
<feature type="region of interest" description="Disordered" evidence="3">
    <location>
        <begin position="966"/>
        <end position="1046"/>
    </location>
</feature>
<organism evidence="7">
    <name type="scientific">Schistocephalus solidus</name>
    <name type="common">Tapeworm</name>
    <dbReference type="NCBI Taxonomy" id="70667"/>
    <lineage>
        <taxon>Eukaryota</taxon>
        <taxon>Metazoa</taxon>
        <taxon>Spiralia</taxon>
        <taxon>Lophotrochozoa</taxon>
        <taxon>Platyhelminthes</taxon>
        <taxon>Cestoda</taxon>
        <taxon>Eucestoda</taxon>
        <taxon>Diphyllobothriidea</taxon>
        <taxon>Diphyllobothriidae</taxon>
        <taxon>Schistocephalus</taxon>
    </lineage>
</organism>
<keyword evidence="1" id="KW-0808">Transferase</keyword>
<feature type="region of interest" description="Disordered" evidence="3">
    <location>
        <begin position="341"/>
        <end position="468"/>
    </location>
</feature>
<feature type="region of interest" description="Disordered" evidence="3">
    <location>
        <begin position="697"/>
        <end position="732"/>
    </location>
</feature>
<evidence type="ECO:0000313" key="6">
    <source>
        <dbReference type="Proteomes" id="UP000275846"/>
    </source>
</evidence>
<dbReference type="Pfam" id="PF00179">
    <property type="entry name" value="UQ_con"/>
    <property type="match status" value="1"/>
</dbReference>
<evidence type="ECO:0000256" key="1">
    <source>
        <dbReference type="ARBA" id="ARBA00022679"/>
    </source>
</evidence>
<dbReference type="EMBL" id="UYSU01035254">
    <property type="protein sequence ID" value="VDL95845.1"/>
    <property type="molecule type" value="Genomic_DNA"/>
</dbReference>
<feature type="compositionally biased region" description="Polar residues" evidence="3">
    <location>
        <begin position="569"/>
        <end position="578"/>
    </location>
</feature>
<evidence type="ECO:0000256" key="2">
    <source>
        <dbReference type="ARBA" id="ARBA00022786"/>
    </source>
</evidence>
<sequence length="1230" mass="137950">MASQLHLLDRSHNLGDIVRDARSPRHGTVIRSHIRAHAKIVGWNAVLLDIDCSHLRPCVLWDSSYRSHIVRYGDFIGSVVDHELHYILRFSDGARIRVHETAVNCFKLREAIPSDWSGDEFYEGTVISGDARSLAYRAPEAIVRWNTADSKLTSGRTLTDEEIDFLPFFLNETPQHNAIWLASLRRRTKVDLLVEELIPIRAKFHLMEMDVKDIGSGRPSTVLGTDVQKLQSIHPYPWSFCSVRDIFQYTIRPEDKIYDVAHFGNMEGLFYRHMTGQDLTSAQFDVPHSQSSSEAGETANNDPHTRLSTDSQSKAFPESSKPSPYHVPLSVQRTLFRQSRPRFSLDLRSPSKKRSRRVHPHRSLGVCPQIESDRSSSCSSLSPSPSGSAECRPHASLSANDKGTGTTAERRDAKSRSVPQHNHYHHQADHLNHRSNASTTVPGPKQDEETEMANSMNGCQQPSPPQDNVEVIQSGRTHQLMSDGGFPRSPPTPGQQVPVLIIAMVTSYDVRWQDGTVEHKVRADSLHPEYLAPDENLLLPGDVVGSERALGWSGEGVEIPKREVRCQRNTGPDGSTVPNDAIQPVPPGTLKPQGPPEDAGVYEVVIAHEPRYNIGDIVLASSGEDGCNKNVVGCIDESDPNTGLLKLLDAQGTRTDVFPLQCIRVLDDDDYEDVSYVNPSSVDLDLTSDDFDNELYGDESDSSEWETVSNVSLEPKRGLTTGAEDADEKAEDWTPTDEVRTLCLSRWLLISDCLQEVLRSVDSLTFLFDALSTNAEKLPHLVDAGSFTATEEPGSACREYLYPRHWSLRWYLIRMRDSAGGLEGLLRGIYCHFRDFRLRKMLKMALRLRQLINSQSYHRELFKCSCDSQEAHRDKVGRPVDEVNARIIARLKEVNFVSETGADLGELIPRDFKWPVVTRQTCRYAFLERMFSLANDLYSFFSAWMSENKDGCPRFAYYGPKVDEPKENGTETCPLEEDAVAPGSDQYLTRRKDQESDSPSPAQIQESKGVHGDTKDPAACGENPLPNGTREPIQEIPSEQRGMSAKETVPSILNDLLTTSLPKGIVVKAFADRMDLFSVMIVGPSGTPYEDGLFFFDIRLTPEYPNQPPEVYYHSLTPERINPNLYVEGRVCLSLLGTWKGHSTENWSSDFSNLLQVLVSLQGLILNAEPFFNEAGYDAVREKSESHGLSRAYNEGVVANLLQSMVQLLRRPLPAFREEILAHFREVLDR</sequence>
<dbReference type="SMART" id="SM00212">
    <property type="entry name" value="UBCc"/>
    <property type="match status" value="1"/>
</dbReference>
<feature type="compositionally biased region" description="Basic residues" evidence="3">
    <location>
        <begin position="350"/>
        <end position="362"/>
    </location>
</feature>
<evidence type="ECO:0000313" key="7">
    <source>
        <dbReference type="WBParaSite" id="SSLN_0000982001-mRNA-1"/>
    </source>
</evidence>
<dbReference type="SUPFAM" id="SSF54495">
    <property type="entry name" value="UBC-like"/>
    <property type="match status" value="1"/>
</dbReference>
<dbReference type="CDD" id="cd23837">
    <property type="entry name" value="UBCc_UBE2O"/>
    <property type="match status" value="1"/>
</dbReference>
<dbReference type="PROSITE" id="PS50127">
    <property type="entry name" value="UBC_2"/>
    <property type="match status" value="1"/>
</dbReference>
<keyword evidence="6" id="KW-1185">Reference proteome</keyword>
<gene>
    <name evidence="5" type="ORF">SSLN_LOCUS9460</name>
</gene>
<dbReference type="PANTHER" id="PTHR46116:SF15">
    <property type="entry name" value="(E3-INDEPENDENT) E2 UBIQUITIN-CONJUGATING ENZYME"/>
    <property type="match status" value="1"/>
</dbReference>
<keyword evidence="2" id="KW-0833">Ubl conjugation pathway</keyword>
<feature type="compositionally biased region" description="Pro residues" evidence="3">
    <location>
        <begin position="584"/>
        <end position="595"/>
    </location>
</feature>
<dbReference type="WBParaSite" id="SSLN_0000982001-mRNA-1">
    <property type="protein sequence ID" value="SSLN_0000982001-mRNA-1"/>
    <property type="gene ID" value="SSLN_0000982001"/>
</dbReference>
<protein>
    <submittedName>
        <fullName evidence="7">UBIQUITIN_CONJUGAT_2 domain-containing protein</fullName>
    </submittedName>
</protein>
<name>A0A183SZ12_SCHSO</name>
<proteinExistence type="predicted"/>
<feature type="compositionally biased region" description="Polar residues" evidence="3">
    <location>
        <begin position="397"/>
        <end position="407"/>
    </location>
</feature>
<dbReference type="PANTHER" id="PTHR46116">
    <property type="entry name" value="(E3-INDEPENDENT) E2 UBIQUITIN-CONJUGATING ENZYME"/>
    <property type="match status" value="1"/>
</dbReference>
<evidence type="ECO:0000256" key="3">
    <source>
        <dbReference type="SAM" id="MobiDB-lite"/>
    </source>
</evidence>
<dbReference type="InterPro" id="IPR000608">
    <property type="entry name" value="UBC"/>
</dbReference>
<reference evidence="7" key="1">
    <citation type="submission" date="2016-06" db="UniProtKB">
        <authorList>
            <consortium name="WormBaseParasite"/>
        </authorList>
    </citation>
    <scope>IDENTIFICATION</scope>
</reference>
<evidence type="ECO:0000259" key="4">
    <source>
        <dbReference type="PROSITE" id="PS50127"/>
    </source>
</evidence>
<feature type="region of interest" description="Disordered" evidence="3">
    <location>
        <begin position="284"/>
        <end position="328"/>
    </location>
</feature>
<feature type="compositionally biased region" description="Polar residues" evidence="3">
    <location>
        <begin position="997"/>
        <end position="1006"/>
    </location>
</feature>
<reference evidence="5 6" key="2">
    <citation type="submission" date="2018-11" db="EMBL/GenBank/DDBJ databases">
        <authorList>
            <consortium name="Pathogen Informatics"/>
        </authorList>
    </citation>
    <scope>NUCLEOTIDE SEQUENCE [LARGE SCALE GENOMIC DNA]</scope>
    <source>
        <strain evidence="5 6">NST_G2</strain>
    </source>
</reference>
<feature type="compositionally biased region" description="Low complexity" evidence="3">
    <location>
        <begin position="375"/>
        <end position="388"/>
    </location>
</feature>
<evidence type="ECO:0000313" key="5">
    <source>
        <dbReference type="EMBL" id="VDL95845.1"/>
    </source>
</evidence>
<feature type="domain" description="UBC core" evidence="4">
    <location>
        <begin position="1044"/>
        <end position="1206"/>
    </location>
</feature>
<accession>A0A183SZ12</accession>
<dbReference type="Proteomes" id="UP000275846">
    <property type="component" value="Unassembled WGS sequence"/>
</dbReference>